<feature type="signal peptide" evidence="3">
    <location>
        <begin position="1"/>
        <end position="22"/>
    </location>
</feature>
<dbReference type="SUPFAM" id="SSF82171">
    <property type="entry name" value="DPP6 N-terminal domain-like"/>
    <property type="match status" value="1"/>
</dbReference>
<dbReference type="PANTHER" id="PTHR36842">
    <property type="entry name" value="PROTEIN TOLB HOMOLOG"/>
    <property type="match status" value="1"/>
</dbReference>
<comment type="caution">
    <text evidence="4">The sequence shown here is derived from an EMBL/GenBank/DDBJ whole genome shotgun (WGS) entry which is preliminary data.</text>
</comment>
<evidence type="ECO:0000256" key="1">
    <source>
        <dbReference type="ARBA" id="ARBA00009820"/>
    </source>
</evidence>
<accession>A0A7W8B582</accession>
<evidence type="ECO:0000313" key="5">
    <source>
        <dbReference type="Proteomes" id="UP000528608"/>
    </source>
</evidence>
<dbReference type="EMBL" id="JACHJF010000001">
    <property type="protein sequence ID" value="MBB5117022.1"/>
    <property type="molecule type" value="Genomic_DNA"/>
</dbReference>
<name>A0A7W8B582_STREU</name>
<gene>
    <name evidence="4" type="ORF">FHS36_000420</name>
</gene>
<proteinExistence type="inferred from homology"/>
<comment type="similarity">
    <text evidence="1">Belongs to the TolB family.</text>
</comment>
<dbReference type="Gene3D" id="2.120.10.30">
    <property type="entry name" value="TolB, C-terminal domain"/>
    <property type="match status" value="2"/>
</dbReference>
<dbReference type="Proteomes" id="UP000528608">
    <property type="component" value="Unassembled WGS sequence"/>
</dbReference>
<dbReference type="PANTHER" id="PTHR36842:SF2">
    <property type="entry name" value="SLR0505 PROTEIN"/>
    <property type="match status" value="1"/>
</dbReference>
<feature type="region of interest" description="Disordered" evidence="2">
    <location>
        <begin position="209"/>
        <end position="264"/>
    </location>
</feature>
<dbReference type="RefSeq" id="WP_107503495.1">
    <property type="nucleotide sequence ID" value="NZ_JACHJF010000001.1"/>
</dbReference>
<dbReference type="Pfam" id="PF07676">
    <property type="entry name" value="PD40"/>
    <property type="match status" value="2"/>
</dbReference>
<protein>
    <submittedName>
        <fullName evidence="4">Tol biopolymer transport system component</fullName>
    </submittedName>
</protein>
<evidence type="ECO:0000256" key="3">
    <source>
        <dbReference type="SAM" id="SignalP"/>
    </source>
</evidence>
<sequence>MRYPRSATVLAAALLSVCGATATAAAPPRIEHIGVSADGTPANANQSMEEISADGRYVVFSSNATNLVPGTTDITSSNIFVKDLRTGAVEQASVASDGGRPQKMSFSFAPSISADGRYVAFESTALDLAPGKTENGTDIFVRDRLTKRTELVVRHENGVFGNTDQPVISADGRYIAFHSERRDLIPGDDDGPGIFVKDLRKGTIRRVSIAPDGSRPKDASYGSPVISQDGTKVGFMAAGDDMGPGPDPDDPAPAPHGRPPTRWAGYVHDLTTGRTEPVSETPDGRIARVRGITRFSPDGQYALFSSHAKDLVPNDTNGVADVFARNLRTGEIRRLSLRPDGSEAHGTSYGGVLSADNRKLFFGSYAPDLAPGDTRSKPHLFVRDLRTGAVDRIDVRADGDRTTDGTSSGVHVDRSGKLAVFANFGLDLVTGQANERDNLYLRRLD</sequence>
<reference evidence="4 5" key="1">
    <citation type="submission" date="2020-08" db="EMBL/GenBank/DDBJ databases">
        <title>Genomic Encyclopedia of Type Strains, Phase III (KMG-III): the genomes of soil and plant-associated and newly described type strains.</title>
        <authorList>
            <person name="Whitman W."/>
        </authorList>
    </citation>
    <scope>NUCLEOTIDE SEQUENCE [LARGE SCALE GENOMIC DNA]</scope>
    <source>
        <strain evidence="4 5">CECT 3259</strain>
    </source>
</reference>
<organism evidence="4 5">
    <name type="scientific">Streptomyces eurocidicus</name>
    <name type="common">Streptoverticillium eurocidicus</name>
    <dbReference type="NCBI Taxonomy" id="66423"/>
    <lineage>
        <taxon>Bacteria</taxon>
        <taxon>Bacillati</taxon>
        <taxon>Actinomycetota</taxon>
        <taxon>Actinomycetes</taxon>
        <taxon>Kitasatosporales</taxon>
        <taxon>Streptomycetaceae</taxon>
        <taxon>Streptomyces</taxon>
    </lineage>
</organism>
<feature type="chain" id="PRO_5039189424" evidence="3">
    <location>
        <begin position="23"/>
        <end position="445"/>
    </location>
</feature>
<dbReference type="OrthoDB" id="39703at2"/>
<evidence type="ECO:0000256" key="2">
    <source>
        <dbReference type="SAM" id="MobiDB-lite"/>
    </source>
</evidence>
<evidence type="ECO:0000313" key="4">
    <source>
        <dbReference type="EMBL" id="MBB5117022.1"/>
    </source>
</evidence>
<dbReference type="AlphaFoldDB" id="A0A7W8B582"/>
<keyword evidence="3" id="KW-0732">Signal</keyword>
<dbReference type="InterPro" id="IPR011042">
    <property type="entry name" value="6-blade_b-propeller_TolB-like"/>
</dbReference>
<dbReference type="InterPro" id="IPR011659">
    <property type="entry name" value="WD40"/>
</dbReference>